<dbReference type="InterPro" id="IPR012902">
    <property type="entry name" value="N_methyl_site"/>
</dbReference>
<dbReference type="NCBIfam" id="TIGR02532">
    <property type="entry name" value="IV_pilin_GFxxxE"/>
    <property type="match status" value="1"/>
</dbReference>
<protein>
    <recommendedName>
        <fullName evidence="1">DUF1559 domain-containing protein</fullName>
    </recommendedName>
</protein>
<dbReference type="Proteomes" id="UP000318995">
    <property type="component" value="Unassembled WGS sequence"/>
</dbReference>
<name>A0A5C5WCF7_9BACT</name>
<dbReference type="EMBL" id="SJPH01000002">
    <property type="protein sequence ID" value="TWT47745.1"/>
    <property type="molecule type" value="Genomic_DNA"/>
</dbReference>
<dbReference type="NCBIfam" id="TIGR04294">
    <property type="entry name" value="pre_pil_HX9DG"/>
    <property type="match status" value="1"/>
</dbReference>
<dbReference type="Pfam" id="PF07963">
    <property type="entry name" value="N_methyl"/>
    <property type="match status" value="1"/>
</dbReference>
<dbReference type="Gene3D" id="3.30.700.10">
    <property type="entry name" value="Glycoprotein, Type 4 Pilin"/>
    <property type="match status" value="1"/>
</dbReference>
<reference evidence="2 3" key="1">
    <citation type="submission" date="2019-02" db="EMBL/GenBank/DDBJ databases">
        <title>Deep-cultivation of Planctomycetes and their phenomic and genomic characterization uncovers novel biology.</title>
        <authorList>
            <person name="Wiegand S."/>
            <person name="Jogler M."/>
            <person name="Boedeker C."/>
            <person name="Pinto D."/>
            <person name="Vollmers J."/>
            <person name="Rivas-Marin E."/>
            <person name="Kohn T."/>
            <person name="Peeters S.H."/>
            <person name="Heuer A."/>
            <person name="Rast P."/>
            <person name="Oberbeckmann S."/>
            <person name="Bunk B."/>
            <person name="Jeske O."/>
            <person name="Meyerdierks A."/>
            <person name="Storesund J.E."/>
            <person name="Kallscheuer N."/>
            <person name="Luecker S."/>
            <person name="Lage O.M."/>
            <person name="Pohl T."/>
            <person name="Merkel B.J."/>
            <person name="Hornburger P."/>
            <person name="Mueller R.-W."/>
            <person name="Bruemmer F."/>
            <person name="Labrenz M."/>
            <person name="Spormann A.M."/>
            <person name="Op Den Camp H."/>
            <person name="Overmann J."/>
            <person name="Amann R."/>
            <person name="Jetten M.S.M."/>
            <person name="Mascher T."/>
            <person name="Medema M.H."/>
            <person name="Devos D.P."/>
            <person name="Kaster A.-K."/>
            <person name="Ovreas L."/>
            <person name="Rohde M."/>
            <person name="Galperin M.Y."/>
            <person name="Jogler C."/>
        </authorList>
    </citation>
    <scope>NUCLEOTIDE SEQUENCE [LARGE SCALE GENOMIC DNA]</scope>
    <source>
        <strain evidence="2 3">Pla111</strain>
    </source>
</reference>
<dbReference type="InterPro" id="IPR027558">
    <property type="entry name" value="Pre_pil_HX9DG_C"/>
</dbReference>
<proteinExistence type="predicted"/>
<comment type="caution">
    <text evidence="2">The sequence shown here is derived from an EMBL/GenBank/DDBJ whole genome shotgun (WGS) entry which is preliminary data.</text>
</comment>
<dbReference type="Pfam" id="PF07596">
    <property type="entry name" value="SBP_bac_10"/>
    <property type="match status" value="1"/>
</dbReference>
<organism evidence="2 3">
    <name type="scientific">Botrimarina hoheduenensis</name>
    <dbReference type="NCBI Taxonomy" id="2528000"/>
    <lineage>
        <taxon>Bacteria</taxon>
        <taxon>Pseudomonadati</taxon>
        <taxon>Planctomycetota</taxon>
        <taxon>Planctomycetia</taxon>
        <taxon>Pirellulales</taxon>
        <taxon>Lacipirellulaceae</taxon>
        <taxon>Botrimarina</taxon>
    </lineage>
</organism>
<dbReference type="RefSeq" id="WP_146572569.1">
    <property type="nucleotide sequence ID" value="NZ_SJPH01000002.1"/>
</dbReference>
<dbReference type="PANTHER" id="PTHR30093">
    <property type="entry name" value="GENERAL SECRETION PATHWAY PROTEIN G"/>
    <property type="match status" value="1"/>
</dbReference>
<accession>A0A5C5WCF7</accession>
<evidence type="ECO:0000313" key="2">
    <source>
        <dbReference type="EMBL" id="TWT47745.1"/>
    </source>
</evidence>
<dbReference type="OrthoDB" id="287493at2"/>
<dbReference type="PANTHER" id="PTHR30093:SF2">
    <property type="entry name" value="TYPE II SECRETION SYSTEM PROTEIN H"/>
    <property type="match status" value="1"/>
</dbReference>
<dbReference type="AlphaFoldDB" id="A0A5C5WCF7"/>
<gene>
    <name evidence="2" type="ORF">Pla111_13650</name>
</gene>
<sequence length="362" mass="39496">MSAGTPKRAFTLVELLVVIAIIGILVALLLPAVQAAREAARRSSCVNKLKQIALAALNHHDVQGHFPVSGGYVDFPAANSRGERHNCAGWILQLLPQIEEQTLYDQFQSGGAFEGQYLNNFCRSGARIPDRGLGSFKNGIFVPDLMKTQLSALMCPSDEFVSQLNTGQFQWAGCEVSLTSYKGVVDDTFANGITGSTTQQFRNDLSAFPSGIYQTGEGDNGDFNFSDSGDRDCHADTRCRGMFFRVSFRKPVKIATVIDGTSKTFMIGESLPEYDDHSTAFYSNGDWASCNTPINYGLNENPEEFRVDRWFDAQGFRSRHPGGAHFALVDGSVRFVVDSSDSVAYRTACTRNGEEVSAGGTP</sequence>
<keyword evidence="3" id="KW-1185">Reference proteome</keyword>
<dbReference type="InterPro" id="IPR011453">
    <property type="entry name" value="DUF1559"/>
</dbReference>
<evidence type="ECO:0000259" key="1">
    <source>
        <dbReference type="Pfam" id="PF07596"/>
    </source>
</evidence>
<dbReference type="SUPFAM" id="SSF54523">
    <property type="entry name" value="Pili subunits"/>
    <property type="match status" value="1"/>
</dbReference>
<feature type="domain" description="DUF1559" evidence="1">
    <location>
        <begin position="34"/>
        <end position="341"/>
    </location>
</feature>
<dbReference type="InterPro" id="IPR045584">
    <property type="entry name" value="Pilin-like"/>
</dbReference>
<evidence type="ECO:0000313" key="3">
    <source>
        <dbReference type="Proteomes" id="UP000318995"/>
    </source>
</evidence>